<gene>
    <name evidence="1" type="ORF">F8C82_05060</name>
</gene>
<protein>
    <recommendedName>
        <fullName evidence="3">Outer membrane beta-barrel protein</fullName>
    </recommendedName>
</protein>
<dbReference type="EMBL" id="WBVQ01000001">
    <property type="protein sequence ID" value="KAB2818232.1"/>
    <property type="molecule type" value="Genomic_DNA"/>
</dbReference>
<evidence type="ECO:0008006" key="3">
    <source>
        <dbReference type="Google" id="ProtNLM"/>
    </source>
</evidence>
<keyword evidence="2" id="KW-1185">Reference proteome</keyword>
<sequence length="263" mass="30264">MLSLSSLAQTEPAYSKGQFYFNWGWNQAQYMDSDIQFRGNGYNFTLEDVVATDRPTHIKPDVYFNPETITIPQTNIRFGYFVNDHWSVSLGYDHMKYVVRQYQTVQIEGSINTGSPFDGTYDDDYIDLTTGFLKYEHTDGLNYVFVGVDYWQRLWAARNTNVNAWNIQVYGTLGFDAGVYIPKSNVILMGNEQSDRFHLAGFGLSGNASININFWKYFYMAVQLKSGYINLPDVKTTLDDSDYASQEIVFLQENFVLGFSTHF</sequence>
<dbReference type="AlphaFoldDB" id="A0A6L3ZJR7"/>
<dbReference type="Proteomes" id="UP000484164">
    <property type="component" value="Unassembled WGS sequence"/>
</dbReference>
<name>A0A6L3ZJR7_9FLAO</name>
<dbReference type="OrthoDB" id="8887208at2"/>
<reference evidence="1 2" key="1">
    <citation type="submission" date="2019-10" db="EMBL/GenBank/DDBJ databases">
        <title>Genome sequence of Phaeocystidibacter marisrubri JCM30614 (type strain).</title>
        <authorList>
            <person name="Bowman J.P."/>
        </authorList>
    </citation>
    <scope>NUCLEOTIDE SEQUENCE [LARGE SCALE GENOMIC DNA]</scope>
    <source>
        <strain evidence="1 2">JCM 30614</strain>
    </source>
</reference>
<accession>A0A6L3ZJR7</accession>
<evidence type="ECO:0000313" key="1">
    <source>
        <dbReference type="EMBL" id="KAB2818232.1"/>
    </source>
</evidence>
<comment type="caution">
    <text evidence="1">The sequence shown here is derived from an EMBL/GenBank/DDBJ whole genome shotgun (WGS) entry which is preliminary data.</text>
</comment>
<proteinExistence type="predicted"/>
<evidence type="ECO:0000313" key="2">
    <source>
        <dbReference type="Proteomes" id="UP000484164"/>
    </source>
</evidence>
<organism evidence="1 2">
    <name type="scientific">Phaeocystidibacter marisrubri</name>
    <dbReference type="NCBI Taxonomy" id="1577780"/>
    <lineage>
        <taxon>Bacteria</taxon>
        <taxon>Pseudomonadati</taxon>
        <taxon>Bacteroidota</taxon>
        <taxon>Flavobacteriia</taxon>
        <taxon>Flavobacteriales</taxon>
        <taxon>Phaeocystidibacteraceae</taxon>
        <taxon>Phaeocystidibacter</taxon>
    </lineage>
</organism>